<keyword evidence="1" id="KW-0808">Transferase</keyword>
<sequence length="46" mass="5272">MESHPLCLQSFQKQVSKMPCWLFIGWINQMLALLDKPEAKAVQGII</sequence>
<keyword evidence="2" id="KW-1185">Reference proteome</keyword>
<dbReference type="AlphaFoldDB" id="A0A087UQX6"/>
<organism evidence="1 2">
    <name type="scientific">Stegodyphus mimosarum</name>
    <name type="common">African social velvet spider</name>
    <dbReference type="NCBI Taxonomy" id="407821"/>
    <lineage>
        <taxon>Eukaryota</taxon>
        <taxon>Metazoa</taxon>
        <taxon>Ecdysozoa</taxon>
        <taxon>Arthropoda</taxon>
        <taxon>Chelicerata</taxon>
        <taxon>Arachnida</taxon>
        <taxon>Araneae</taxon>
        <taxon>Araneomorphae</taxon>
        <taxon>Entelegynae</taxon>
        <taxon>Eresoidea</taxon>
        <taxon>Eresidae</taxon>
        <taxon>Stegodyphus</taxon>
    </lineage>
</organism>
<reference evidence="1 2" key="1">
    <citation type="submission" date="2013-11" db="EMBL/GenBank/DDBJ databases">
        <title>Genome sequencing of Stegodyphus mimosarum.</title>
        <authorList>
            <person name="Bechsgaard J."/>
        </authorList>
    </citation>
    <scope>NUCLEOTIDE SEQUENCE [LARGE SCALE GENOMIC DNA]</scope>
</reference>
<dbReference type="STRING" id="407821.A0A087UQX6"/>
<evidence type="ECO:0000313" key="2">
    <source>
        <dbReference type="Proteomes" id="UP000054359"/>
    </source>
</evidence>
<proteinExistence type="predicted"/>
<gene>
    <name evidence="1" type="ORF">X975_16044</name>
</gene>
<dbReference type="GO" id="GO:0016301">
    <property type="term" value="F:kinase activity"/>
    <property type="evidence" value="ECO:0007669"/>
    <property type="project" value="UniProtKB-KW"/>
</dbReference>
<evidence type="ECO:0000313" key="1">
    <source>
        <dbReference type="EMBL" id="KFM79765.1"/>
    </source>
</evidence>
<dbReference type="EMBL" id="KK121126">
    <property type="protein sequence ID" value="KFM79765.1"/>
    <property type="molecule type" value="Genomic_DNA"/>
</dbReference>
<feature type="non-terminal residue" evidence="1">
    <location>
        <position position="46"/>
    </location>
</feature>
<keyword evidence="1" id="KW-0418">Kinase</keyword>
<name>A0A087UQX6_STEMI</name>
<protein>
    <submittedName>
        <fullName evidence="1">DNA-dependent protein kinase catalytic subunit</fullName>
    </submittedName>
</protein>
<accession>A0A087UQX6</accession>
<dbReference type="OrthoDB" id="6426014at2759"/>
<dbReference type="Proteomes" id="UP000054359">
    <property type="component" value="Unassembled WGS sequence"/>
</dbReference>